<dbReference type="GO" id="GO:0005634">
    <property type="term" value="C:nucleus"/>
    <property type="evidence" value="ECO:0007669"/>
    <property type="project" value="UniProtKB-SubCell"/>
</dbReference>
<keyword evidence="4 6" id="KW-0326">Glycosidase</keyword>
<dbReference type="GO" id="GO:0009159">
    <property type="term" value="P:deoxyribonucleoside monophosphate catabolic process"/>
    <property type="evidence" value="ECO:0007669"/>
    <property type="project" value="InterPro"/>
</dbReference>
<dbReference type="InterPro" id="IPR051239">
    <property type="entry name" value="2'-dNMP_N-hydrolase"/>
</dbReference>
<dbReference type="EMBL" id="JAWDGP010001973">
    <property type="protein sequence ID" value="KAK3786333.1"/>
    <property type="molecule type" value="Genomic_DNA"/>
</dbReference>
<evidence type="ECO:0000256" key="3">
    <source>
        <dbReference type="ARBA" id="ARBA00023080"/>
    </source>
</evidence>
<evidence type="ECO:0000256" key="5">
    <source>
        <dbReference type="ARBA" id="ARBA00047460"/>
    </source>
</evidence>
<keyword evidence="2 6" id="KW-0378">Hydrolase</keyword>
<dbReference type="InterPro" id="IPR028607">
    <property type="entry name" value="DNPH1"/>
</dbReference>
<comment type="similarity">
    <text evidence="6">Belongs to the 2'-deoxynucleoside 5'-phosphate N-hydrolase 1 family.</text>
</comment>
<dbReference type="PANTHER" id="PTHR15364">
    <property type="entry name" value="2'-DEOXYNUCLEOSIDE 5'-PHOSPHATE N-HYDROLASE 1"/>
    <property type="match status" value="1"/>
</dbReference>
<dbReference type="SUPFAM" id="SSF52309">
    <property type="entry name" value="N-(deoxy)ribosyltransferase-like"/>
    <property type="match status" value="1"/>
</dbReference>
<protein>
    <recommendedName>
        <fullName evidence="6">Putative 2'-deoxynucleoside 5'-phosphate N-hydrolase 1</fullName>
        <ecNumber evidence="6">3.2.2.-</ecNumber>
    </recommendedName>
</protein>
<evidence type="ECO:0000256" key="4">
    <source>
        <dbReference type="ARBA" id="ARBA00023295"/>
    </source>
</evidence>
<keyword evidence="3 6" id="KW-0546">Nucleotide metabolism</keyword>
<dbReference type="GO" id="GO:0042802">
    <property type="term" value="F:identical protein binding"/>
    <property type="evidence" value="ECO:0007669"/>
    <property type="project" value="UniProtKB-ARBA"/>
</dbReference>
<gene>
    <name evidence="7" type="ORF">RRG08_022956</name>
</gene>
<keyword evidence="8" id="KW-1185">Reference proteome</keyword>
<dbReference type="AlphaFoldDB" id="A0AAE1AEV7"/>
<dbReference type="Proteomes" id="UP001283361">
    <property type="component" value="Unassembled WGS sequence"/>
</dbReference>
<dbReference type="GO" id="GO:0070694">
    <property type="term" value="F:5-hydroxymethyl-dUMP N-hydrolase activity"/>
    <property type="evidence" value="ECO:0007669"/>
    <property type="project" value="InterPro"/>
</dbReference>
<evidence type="ECO:0000256" key="6">
    <source>
        <dbReference type="HAMAP-Rule" id="MF_03036"/>
    </source>
</evidence>
<keyword evidence="6" id="KW-0963">Cytoplasm</keyword>
<comment type="catalytic activity">
    <reaction evidence="5">
        <text>5-hydroxymethyl-dUMP + H2O = 5-hydroxymethyluracil + 2-deoxy-D-ribose 5-phosphate</text>
        <dbReference type="Rhea" id="RHEA:77099"/>
        <dbReference type="ChEBI" id="CHEBI:15377"/>
        <dbReference type="ChEBI" id="CHEBI:16964"/>
        <dbReference type="ChEBI" id="CHEBI:62877"/>
        <dbReference type="ChEBI" id="CHEBI:90409"/>
    </reaction>
    <physiologicalReaction direction="left-to-right" evidence="5">
        <dbReference type="Rhea" id="RHEA:77100"/>
    </physiologicalReaction>
</comment>
<comment type="subcellular location">
    <subcellularLocation>
        <location evidence="6">Cytoplasm</location>
    </subcellularLocation>
    <subcellularLocation>
        <location evidence="6">Nucleus</location>
    </subcellularLocation>
</comment>
<sequence>MKNDDAQTILRNNKTSEHEGGGEGGGGGGGYFGTDVAHTLFCKPSSFSRMSQVNIYFAGSIKGGRQDVGIYSQIIEQLKAYGHVFTEFVGDKNYSGPTEADGKKDKEIHDTDVSMLKKSDCVVAEVTQPSLGVGYELGRAVALEIPILCLFRPNEGKVLSCMIRGAHDGSAVTVVDYTDIVGMHQTPVSDGLLGLSSAPDTSIWRCL</sequence>
<accession>A0AAE1AEV7</accession>
<dbReference type="InterPro" id="IPR007710">
    <property type="entry name" value="Nucleoside_deoxyribTrfase"/>
</dbReference>
<comment type="catalytic activity">
    <reaction evidence="6">
        <text>a purine 2'-deoxyribonucleoside 5'-phosphate + H2O = a purine nucleobase + 2-deoxy-D-ribose 5-phosphate</text>
        <dbReference type="Rhea" id="RHEA:51132"/>
        <dbReference type="ChEBI" id="CHEBI:15377"/>
        <dbReference type="ChEBI" id="CHEBI:26386"/>
        <dbReference type="ChEBI" id="CHEBI:62877"/>
        <dbReference type="ChEBI" id="CHEBI:142198"/>
    </reaction>
</comment>
<proteinExistence type="inferred from homology"/>
<feature type="binding site" description="in other chain" evidence="6">
    <location>
        <position position="136"/>
    </location>
    <ligand>
        <name>substrate</name>
        <note>ligand shared between homodimeric partners</note>
    </ligand>
</feature>
<comment type="catalytic activity">
    <reaction evidence="6">
        <text>a pyrimidine 2'-deoxyribonucleoside 5'-phosphate + H2O = a pyrimidine nucleobase + 2-deoxy-D-ribose 5-phosphate</text>
        <dbReference type="Rhea" id="RHEA:57852"/>
        <dbReference type="ChEBI" id="CHEBI:15377"/>
        <dbReference type="ChEBI" id="CHEBI:26432"/>
        <dbReference type="ChEBI" id="CHEBI:62877"/>
        <dbReference type="ChEBI" id="CHEBI:142209"/>
    </reaction>
</comment>
<evidence type="ECO:0000313" key="7">
    <source>
        <dbReference type="EMBL" id="KAK3786333.1"/>
    </source>
</evidence>
<dbReference type="PANTHER" id="PTHR15364:SF0">
    <property type="entry name" value="2'-DEOXYNUCLEOSIDE 5'-PHOSPHATE N-HYDROLASE 1"/>
    <property type="match status" value="1"/>
</dbReference>
<dbReference type="Gene3D" id="3.40.50.450">
    <property type="match status" value="1"/>
</dbReference>
<dbReference type="EC" id="3.2.2.-" evidence="6"/>
<feature type="binding site" description="in other chain" evidence="6">
    <location>
        <position position="71"/>
    </location>
    <ligand>
        <name>substrate</name>
        <note>ligand shared between homodimeric partners</note>
    </ligand>
</feature>
<comment type="function">
    <text evidence="6">Catalyzes the cleavage of the N-glycosidic bond of deoxyribonucleoside 5'-monophosphates to yield deoxyribose 5-phosphate and a purine or pyrimidine base.</text>
</comment>
<evidence type="ECO:0000256" key="1">
    <source>
        <dbReference type="ARBA" id="ARBA00011407"/>
    </source>
</evidence>
<name>A0AAE1AEV7_9GAST</name>
<dbReference type="GO" id="GO:0009116">
    <property type="term" value="P:nucleoside metabolic process"/>
    <property type="evidence" value="ECO:0007669"/>
    <property type="project" value="UniProtKB-UniRule"/>
</dbReference>
<keyword evidence="6" id="KW-0539">Nucleus</keyword>
<dbReference type="GO" id="GO:0006163">
    <property type="term" value="P:purine nucleotide metabolic process"/>
    <property type="evidence" value="ECO:0007669"/>
    <property type="project" value="UniProtKB-ARBA"/>
</dbReference>
<comment type="caution">
    <text evidence="6">Lacks conserved residue(s) required for the propagation of feature annotation.</text>
</comment>
<evidence type="ECO:0000256" key="2">
    <source>
        <dbReference type="ARBA" id="ARBA00022801"/>
    </source>
</evidence>
<dbReference type="FunFam" id="3.40.50.450:FF:000019">
    <property type="entry name" value="2'-deoxynucleoside 5'-phosphate N-hydrolase 1"/>
    <property type="match status" value="1"/>
</dbReference>
<dbReference type="GO" id="GO:0005737">
    <property type="term" value="C:cytoplasm"/>
    <property type="evidence" value="ECO:0007669"/>
    <property type="project" value="UniProtKB-SubCell"/>
</dbReference>
<reference evidence="7" key="1">
    <citation type="journal article" date="2023" name="G3 (Bethesda)">
        <title>A reference genome for the long-term kleptoplast-retaining sea slug Elysia crispata morphotype clarki.</title>
        <authorList>
            <person name="Eastman K.E."/>
            <person name="Pendleton A.L."/>
            <person name="Shaikh M.A."/>
            <person name="Suttiyut T."/>
            <person name="Ogas R."/>
            <person name="Tomko P."/>
            <person name="Gavelis G."/>
            <person name="Widhalm J.R."/>
            <person name="Wisecaver J.H."/>
        </authorList>
    </citation>
    <scope>NUCLEOTIDE SEQUENCE</scope>
    <source>
        <strain evidence="7">ECLA1</strain>
    </source>
</reference>
<organism evidence="7 8">
    <name type="scientific">Elysia crispata</name>
    <name type="common">lettuce slug</name>
    <dbReference type="NCBI Taxonomy" id="231223"/>
    <lineage>
        <taxon>Eukaryota</taxon>
        <taxon>Metazoa</taxon>
        <taxon>Spiralia</taxon>
        <taxon>Lophotrochozoa</taxon>
        <taxon>Mollusca</taxon>
        <taxon>Gastropoda</taxon>
        <taxon>Heterobranchia</taxon>
        <taxon>Euthyneura</taxon>
        <taxon>Panpulmonata</taxon>
        <taxon>Sacoglossa</taxon>
        <taxon>Placobranchoidea</taxon>
        <taxon>Plakobranchidae</taxon>
        <taxon>Elysia</taxon>
    </lineage>
</organism>
<dbReference type="HAMAP" id="MF_03036">
    <property type="entry name" value="Nuc_phosphate_hydrolase"/>
    <property type="match status" value="1"/>
</dbReference>
<comment type="subunit">
    <text evidence="1 6">Monomer and homodimer.</text>
</comment>
<comment type="caution">
    <text evidence="7">The sequence shown here is derived from an EMBL/GenBank/DDBJ whole genome shotgun (WGS) entry which is preliminary data.</text>
</comment>
<evidence type="ECO:0000313" key="8">
    <source>
        <dbReference type="Proteomes" id="UP001283361"/>
    </source>
</evidence>
<dbReference type="Pfam" id="PF05014">
    <property type="entry name" value="Nuc_deoxyrib_tr"/>
    <property type="match status" value="1"/>
</dbReference>